<sequence length="91" mass="10540">MNVVLFVVCIPLPLVDEKKKVIGDVDKDRRYEAFEVFCNKGVARSSSIEFLVTFCDNILKKSEREKLSDKKIKETLEKVVKLLAYRQRSVC</sequence>
<reference evidence="2" key="1">
    <citation type="submission" date="2023-03" db="UniProtKB">
        <authorList>
            <consortium name="EnsemblPlants"/>
        </authorList>
    </citation>
    <scope>IDENTIFICATION</scope>
</reference>
<evidence type="ECO:0000313" key="2">
    <source>
        <dbReference type="EnsemblPlants" id="MELO3C016559.2.1"/>
    </source>
</evidence>
<dbReference type="Gramene" id="MELO3C016559.2.1">
    <property type="protein sequence ID" value="MELO3C016559.2.1"/>
    <property type="gene ID" value="MELO3C016559.2"/>
</dbReference>
<protein>
    <recommendedName>
        <fullName evidence="1">Cullin N-terminal domain-containing protein</fullName>
    </recommendedName>
</protein>
<dbReference type="GO" id="GO:0031625">
    <property type="term" value="F:ubiquitin protein ligase binding"/>
    <property type="evidence" value="ECO:0007669"/>
    <property type="project" value="InterPro"/>
</dbReference>
<dbReference type="EnsemblPlants" id="MELO3C016559.2.1">
    <property type="protein sequence ID" value="MELO3C016559.2.1"/>
    <property type="gene ID" value="MELO3C016559.2"/>
</dbReference>
<dbReference type="SUPFAM" id="SSF75632">
    <property type="entry name" value="Cullin homology domain"/>
    <property type="match status" value="1"/>
</dbReference>
<dbReference type="InterPro" id="IPR001373">
    <property type="entry name" value="Cullin_N"/>
</dbReference>
<name>A0A9I9DCU0_CUCME</name>
<dbReference type="InterPro" id="IPR036317">
    <property type="entry name" value="Cullin_homology_sf"/>
</dbReference>
<accession>A0A9I9DCU0</accession>
<dbReference type="Pfam" id="PF00888">
    <property type="entry name" value="Cullin"/>
    <property type="match status" value="1"/>
</dbReference>
<organism evidence="2">
    <name type="scientific">Cucumis melo</name>
    <name type="common">Muskmelon</name>
    <dbReference type="NCBI Taxonomy" id="3656"/>
    <lineage>
        <taxon>Eukaryota</taxon>
        <taxon>Viridiplantae</taxon>
        <taxon>Streptophyta</taxon>
        <taxon>Embryophyta</taxon>
        <taxon>Tracheophyta</taxon>
        <taxon>Spermatophyta</taxon>
        <taxon>Magnoliopsida</taxon>
        <taxon>eudicotyledons</taxon>
        <taxon>Gunneridae</taxon>
        <taxon>Pentapetalae</taxon>
        <taxon>rosids</taxon>
        <taxon>fabids</taxon>
        <taxon>Cucurbitales</taxon>
        <taxon>Cucurbitaceae</taxon>
        <taxon>Benincaseae</taxon>
        <taxon>Cucumis</taxon>
    </lineage>
</organism>
<dbReference type="GO" id="GO:0006511">
    <property type="term" value="P:ubiquitin-dependent protein catabolic process"/>
    <property type="evidence" value="ECO:0007669"/>
    <property type="project" value="InterPro"/>
</dbReference>
<evidence type="ECO:0000259" key="1">
    <source>
        <dbReference type="Pfam" id="PF00888"/>
    </source>
</evidence>
<proteinExistence type="predicted"/>
<feature type="domain" description="Cullin N-terminal" evidence="1">
    <location>
        <begin position="32"/>
        <end position="85"/>
    </location>
</feature>
<dbReference type="AlphaFoldDB" id="A0A9I9DCU0"/>
<dbReference type="Gene3D" id="1.20.1310.10">
    <property type="entry name" value="Cullin Repeats"/>
    <property type="match status" value="1"/>
</dbReference>